<dbReference type="Gene3D" id="3.40.605.10">
    <property type="entry name" value="Aldehyde Dehydrogenase, Chain A, domain 1"/>
    <property type="match status" value="1"/>
</dbReference>
<sequence length="482" mass="51391">MSYTKLELYIDGQWISGGGRACEPVLDPATEEVLGMLPLAGTADLDHALAAAERALPAWSALPAYQRGRILKKAADLIRERLESIAAVLTREQGKSIRESRIEVALTADIFEWMAEEGRRAYGRIIPSRDPDLHWSVFKEPVGVVAAFSPWNFPGTTPSRKMAGPLAAGCCCILKASEETPGTAIELTRALHDAGLPAGVFNLVFGVPAEVSQYLIASPIVRKVTFTGSTAVGKHLAALSAQGLKSLTMELGGHAPVIVFDDVDVERVVRLAVGSKFRNAGQVCVSPSRIFVHERIMSRFAERFASLAADLRVGSGLDEGNAMGPLANPRRLQAMETYLDDAAACGARVLAGGSRRAGKGYFWEPTVLADIPPDARLLHEEPFGPVASLIPFGGESEVLARSNSLAYGLASYVFTSDLDRATRVSHALHAGLVGINTFTLSGPETPWGGVGDSGYGREGGIEGLEGYMHVKTVSQATPFKPV</sequence>
<evidence type="ECO:0000256" key="1">
    <source>
        <dbReference type="ARBA" id="ARBA00009986"/>
    </source>
</evidence>
<dbReference type="EC" id="1.2.1.26" evidence="4"/>
<dbReference type="Pfam" id="PF00171">
    <property type="entry name" value="Aldedh"/>
    <property type="match status" value="1"/>
</dbReference>
<organism evidence="4 5">
    <name type="scientific">Pigmentiphaga humi</name>
    <dbReference type="NCBI Taxonomy" id="2478468"/>
    <lineage>
        <taxon>Bacteria</taxon>
        <taxon>Pseudomonadati</taxon>
        <taxon>Pseudomonadota</taxon>
        <taxon>Betaproteobacteria</taxon>
        <taxon>Burkholderiales</taxon>
        <taxon>Alcaligenaceae</taxon>
        <taxon>Pigmentiphaga</taxon>
    </lineage>
</organism>
<evidence type="ECO:0000256" key="2">
    <source>
        <dbReference type="ARBA" id="ARBA00023002"/>
    </source>
</evidence>
<dbReference type="SUPFAM" id="SSF53720">
    <property type="entry name" value="ALDH-like"/>
    <property type="match status" value="1"/>
</dbReference>
<dbReference type="FunFam" id="3.40.309.10:FF:000004">
    <property type="entry name" value="Succinate-semialdehyde dehydrogenase I"/>
    <property type="match status" value="1"/>
</dbReference>
<dbReference type="InterPro" id="IPR050740">
    <property type="entry name" value="Aldehyde_DH_Superfamily"/>
</dbReference>
<evidence type="ECO:0000313" key="5">
    <source>
        <dbReference type="Proteomes" id="UP000277294"/>
    </source>
</evidence>
<keyword evidence="2 4" id="KW-0560">Oxidoreductase</keyword>
<protein>
    <submittedName>
        <fullName evidence="4">Alpha-ketoglutaric semialdehyde dehydrogenase</fullName>
        <ecNumber evidence="4">1.2.1.26</ecNumber>
    </submittedName>
</protein>
<dbReference type="Gene3D" id="3.40.309.10">
    <property type="entry name" value="Aldehyde Dehydrogenase, Chain A, domain 2"/>
    <property type="match status" value="1"/>
</dbReference>
<gene>
    <name evidence="4" type="primary">araE_4</name>
    <name evidence="4" type="ORF">PIGHUM_02952</name>
</gene>
<dbReference type="CDD" id="cd07103">
    <property type="entry name" value="ALDH_F5_SSADH_GabD"/>
    <property type="match status" value="1"/>
</dbReference>
<dbReference type="InterPro" id="IPR016162">
    <property type="entry name" value="Ald_DH_N"/>
</dbReference>
<dbReference type="GO" id="GO:0004777">
    <property type="term" value="F:succinate-semialdehyde dehydrogenase (NAD+) activity"/>
    <property type="evidence" value="ECO:0007669"/>
    <property type="project" value="TreeGrafter"/>
</dbReference>
<dbReference type="AlphaFoldDB" id="A0A3P4B3J9"/>
<dbReference type="PANTHER" id="PTHR43353:SF5">
    <property type="entry name" value="SUCCINATE-SEMIALDEHYDE DEHYDROGENASE, MITOCHONDRIAL"/>
    <property type="match status" value="1"/>
</dbReference>
<feature type="domain" description="Aldehyde dehydrogenase" evidence="3">
    <location>
        <begin position="14"/>
        <end position="473"/>
    </location>
</feature>
<dbReference type="InterPro" id="IPR016161">
    <property type="entry name" value="Ald_DH/histidinol_DH"/>
</dbReference>
<dbReference type="PANTHER" id="PTHR43353">
    <property type="entry name" value="SUCCINATE-SEMIALDEHYDE DEHYDROGENASE, MITOCHONDRIAL"/>
    <property type="match status" value="1"/>
</dbReference>
<dbReference type="GO" id="GO:0009450">
    <property type="term" value="P:gamma-aminobutyric acid catabolic process"/>
    <property type="evidence" value="ECO:0007669"/>
    <property type="project" value="TreeGrafter"/>
</dbReference>
<dbReference type="InterPro" id="IPR016163">
    <property type="entry name" value="Ald_DH_C"/>
</dbReference>
<dbReference type="FunFam" id="3.40.605.10:FF:000033">
    <property type="entry name" value="NAD-dependent succinate-semialdehyde dehydrogenase"/>
    <property type="match status" value="1"/>
</dbReference>
<reference evidence="4 5" key="1">
    <citation type="submission" date="2018-10" db="EMBL/GenBank/DDBJ databases">
        <authorList>
            <person name="Criscuolo A."/>
        </authorList>
    </citation>
    <scope>NUCLEOTIDE SEQUENCE [LARGE SCALE GENOMIC DNA]</scope>
    <source>
        <strain evidence="4">DnA1</strain>
    </source>
</reference>
<dbReference type="Proteomes" id="UP000277294">
    <property type="component" value="Unassembled WGS sequence"/>
</dbReference>
<dbReference type="InterPro" id="IPR015590">
    <property type="entry name" value="Aldehyde_DH_dom"/>
</dbReference>
<accession>A0A3P4B3J9</accession>
<evidence type="ECO:0000313" key="4">
    <source>
        <dbReference type="EMBL" id="VCU70873.1"/>
    </source>
</evidence>
<proteinExistence type="inferred from homology"/>
<evidence type="ECO:0000259" key="3">
    <source>
        <dbReference type="Pfam" id="PF00171"/>
    </source>
</evidence>
<name>A0A3P4B3J9_9BURK</name>
<dbReference type="GO" id="GO:0047533">
    <property type="term" value="F:2,5-dioxovalerate dehydrogenase (NADP+) activity"/>
    <property type="evidence" value="ECO:0007669"/>
    <property type="project" value="UniProtKB-EC"/>
</dbReference>
<keyword evidence="5" id="KW-1185">Reference proteome</keyword>
<dbReference type="EMBL" id="UWPJ01000023">
    <property type="protein sequence ID" value="VCU70873.1"/>
    <property type="molecule type" value="Genomic_DNA"/>
</dbReference>
<comment type="similarity">
    <text evidence="1">Belongs to the aldehyde dehydrogenase family.</text>
</comment>